<feature type="region of interest" description="Disordered" evidence="1">
    <location>
        <begin position="1"/>
        <end position="43"/>
    </location>
</feature>
<comment type="caution">
    <text evidence="3">The sequence shown here is derived from an EMBL/GenBank/DDBJ whole genome shotgun (WGS) entry which is preliminary data.</text>
</comment>
<sequence>QIVVLPDPDVSEPDTDSEDEFSRLSHVSKNSGDSEEASDKGDASIHAEKKSYIFSRRPFKPETAAFTESDMEVLPVLRPIEYFGKYFTPQLLPQISFETNRNATQCSYSNLAATEAEIEVVIGMFIKTGIFALPRYRMLWAHSLRVDSVADCMSRNRYEALVRRCSRTSVRVVCKKHPVSDSVEERPV</sequence>
<dbReference type="EMBL" id="JYDW01000171">
    <property type="protein sequence ID" value="KRZ53197.1"/>
    <property type="molecule type" value="Genomic_DNA"/>
</dbReference>
<dbReference type="PANTHER" id="PTHR47272:SF1">
    <property type="entry name" value="PIGGYBAC TRANSPOSABLE ELEMENT-DERIVED PROTEIN 3-LIKE"/>
    <property type="match status" value="1"/>
</dbReference>
<keyword evidence="4" id="KW-1185">Reference proteome</keyword>
<dbReference type="Proteomes" id="UP000054721">
    <property type="component" value="Unassembled WGS sequence"/>
</dbReference>
<evidence type="ECO:0000313" key="4">
    <source>
        <dbReference type="Proteomes" id="UP000054721"/>
    </source>
</evidence>
<name>A0A0V1L0V8_9BILA</name>
<protein>
    <submittedName>
        <fullName evidence="3">PiggyBac transposable element-derived protein 2</fullName>
    </submittedName>
</protein>
<proteinExistence type="predicted"/>
<dbReference type="AlphaFoldDB" id="A0A0V1L0V8"/>
<reference evidence="3 4" key="1">
    <citation type="submission" date="2015-05" db="EMBL/GenBank/DDBJ databases">
        <title>Evolution of Trichinella species and genotypes.</title>
        <authorList>
            <person name="Korhonen P.K."/>
            <person name="Edoardo P."/>
            <person name="Giuseppe L.R."/>
            <person name="Gasser R.B."/>
        </authorList>
    </citation>
    <scope>NUCLEOTIDE SEQUENCE [LARGE SCALE GENOMIC DNA]</scope>
    <source>
        <strain evidence="3">ISS10</strain>
    </source>
</reference>
<feature type="compositionally biased region" description="Acidic residues" evidence="1">
    <location>
        <begin position="9"/>
        <end position="19"/>
    </location>
</feature>
<dbReference type="STRING" id="6335.A0A0V1L0V8"/>
<feature type="non-terminal residue" evidence="3">
    <location>
        <position position="188"/>
    </location>
</feature>
<dbReference type="Pfam" id="PF13843">
    <property type="entry name" value="DDE_Tnp_1_7"/>
    <property type="match status" value="1"/>
</dbReference>
<feature type="domain" description="PiggyBac transposable element-derived protein" evidence="2">
    <location>
        <begin position="79"/>
        <end position="164"/>
    </location>
</feature>
<dbReference type="InterPro" id="IPR029526">
    <property type="entry name" value="PGBD"/>
</dbReference>
<evidence type="ECO:0000259" key="2">
    <source>
        <dbReference type="Pfam" id="PF13843"/>
    </source>
</evidence>
<dbReference type="OrthoDB" id="5915190at2759"/>
<accession>A0A0V1L0V8</accession>
<evidence type="ECO:0000256" key="1">
    <source>
        <dbReference type="SAM" id="MobiDB-lite"/>
    </source>
</evidence>
<organism evidence="3 4">
    <name type="scientific">Trichinella nativa</name>
    <dbReference type="NCBI Taxonomy" id="6335"/>
    <lineage>
        <taxon>Eukaryota</taxon>
        <taxon>Metazoa</taxon>
        <taxon>Ecdysozoa</taxon>
        <taxon>Nematoda</taxon>
        <taxon>Enoplea</taxon>
        <taxon>Dorylaimia</taxon>
        <taxon>Trichinellida</taxon>
        <taxon>Trichinellidae</taxon>
        <taxon>Trichinella</taxon>
    </lineage>
</organism>
<evidence type="ECO:0000313" key="3">
    <source>
        <dbReference type="EMBL" id="KRZ53197.1"/>
    </source>
</evidence>
<gene>
    <name evidence="3" type="primary">PGBD2</name>
    <name evidence="3" type="ORF">T02_3476</name>
</gene>
<dbReference type="PANTHER" id="PTHR47272">
    <property type="entry name" value="DDE_TNP_1_7 DOMAIN-CONTAINING PROTEIN"/>
    <property type="match status" value="1"/>
</dbReference>